<evidence type="ECO:0000313" key="1">
    <source>
        <dbReference type="EMBL" id="GES17219.1"/>
    </source>
</evidence>
<gene>
    <name evidence="1" type="ORF">Aple_001140</name>
</gene>
<evidence type="ECO:0000313" key="2">
    <source>
        <dbReference type="Proteomes" id="UP000377595"/>
    </source>
</evidence>
<name>A0A5M3XAJ6_9ACTN</name>
<accession>A0A5M3XAJ6</accession>
<keyword evidence="2" id="KW-1185">Reference proteome</keyword>
<protein>
    <submittedName>
        <fullName evidence="1">Uncharacterized protein</fullName>
    </submittedName>
</protein>
<sequence length="191" mass="21750">MRSLGAVDVDVLGTQIVLENIGTTKVRIMGIRVVKECGPPLSGTIFFSIPQGDQLSTTLGFDLDETAPAARSIDEGDRWGKAYFSTHTVLLEPGEQKVFEIKVKTDEYYCEYRFAMKTLRDRITQEEPIDNNGKPFRISASRWNIEDYPHALRDYSLIYPGGPWNPRTCGDFSEFETEEYRDDVTCFKDVD</sequence>
<proteinExistence type="predicted"/>
<dbReference type="AlphaFoldDB" id="A0A5M3XAJ6"/>
<organism evidence="1 2">
    <name type="scientific">Acrocarpospora pleiomorpha</name>
    <dbReference type="NCBI Taxonomy" id="90975"/>
    <lineage>
        <taxon>Bacteria</taxon>
        <taxon>Bacillati</taxon>
        <taxon>Actinomycetota</taxon>
        <taxon>Actinomycetes</taxon>
        <taxon>Streptosporangiales</taxon>
        <taxon>Streptosporangiaceae</taxon>
        <taxon>Acrocarpospora</taxon>
    </lineage>
</organism>
<reference evidence="1 2" key="1">
    <citation type="submission" date="2019-10" db="EMBL/GenBank/DDBJ databases">
        <title>Whole genome shotgun sequence of Acrocarpospora pleiomorpha NBRC 16267.</title>
        <authorList>
            <person name="Ichikawa N."/>
            <person name="Kimura A."/>
            <person name="Kitahashi Y."/>
            <person name="Komaki H."/>
            <person name="Oguchi A."/>
        </authorList>
    </citation>
    <scope>NUCLEOTIDE SEQUENCE [LARGE SCALE GENOMIC DNA]</scope>
    <source>
        <strain evidence="1 2">NBRC 16267</strain>
    </source>
</reference>
<dbReference type="Proteomes" id="UP000377595">
    <property type="component" value="Unassembled WGS sequence"/>
</dbReference>
<comment type="caution">
    <text evidence="1">The sequence shown here is derived from an EMBL/GenBank/DDBJ whole genome shotgun (WGS) entry which is preliminary data.</text>
</comment>
<dbReference type="EMBL" id="BLAF01000004">
    <property type="protein sequence ID" value="GES17219.1"/>
    <property type="molecule type" value="Genomic_DNA"/>
</dbReference>